<evidence type="ECO:0000256" key="2">
    <source>
        <dbReference type="ARBA" id="ARBA00022670"/>
    </source>
</evidence>
<dbReference type="InterPro" id="IPR038765">
    <property type="entry name" value="Papain-like_cys_pep_sf"/>
</dbReference>
<dbReference type="InterPro" id="IPR003653">
    <property type="entry name" value="Peptidase_C48_C"/>
</dbReference>
<gene>
    <name evidence="10" type="primary">LOC136087521</name>
</gene>
<proteinExistence type="inferred from homology"/>
<keyword evidence="6" id="KW-0862">Zinc</keyword>
<keyword evidence="3" id="KW-0479">Metal-binding</keyword>
<dbReference type="InterPro" id="IPR013083">
    <property type="entry name" value="Znf_RING/FYVE/PHD"/>
</dbReference>
<dbReference type="Gene3D" id="3.40.395.10">
    <property type="entry name" value="Adenoviral Proteinase, Chain A"/>
    <property type="match status" value="1"/>
</dbReference>
<organism evidence="9 10">
    <name type="scientific">Hydra vulgaris</name>
    <name type="common">Hydra</name>
    <name type="synonym">Hydra attenuata</name>
    <dbReference type="NCBI Taxonomy" id="6087"/>
    <lineage>
        <taxon>Eukaryota</taxon>
        <taxon>Metazoa</taxon>
        <taxon>Cnidaria</taxon>
        <taxon>Hydrozoa</taxon>
        <taxon>Hydroidolina</taxon>
        <taxon>Anthoathecata</taxon>
        <taxon>Aplanulata</taxon>
        <taxon>Hydridae</taxon>
        <taxon>Hydra</taxon>
    </lineage>
</organism>
<dbReference type="PROSITE" id="PS50016">
    <property type="entry name" value="ZF_PHD_2"/>
    <property type="match status" value="1"/>
</dbReference>
<dbReference type="SMART" id="SM00249">
    <property type="entry name" value="PHD"/>
    <property type="match status" value="1"/>
</dbReference>
<dbReference type="SUPFAM" id="SSF57903">
    <property type="entry name" value="FYVE/PHD zinc finger"/>
    <property type="match status" value="1"/>
</dbReference>
<dbReference type="PANTHER" id="PTHR34718:SF2">
    <property type="entry name" value="PHD-TYPE DOMAIN-CONTAINING PROTEIN"/>
    <property type="match status" value="1"/>
</dbReference>
<evidence type="ECO:0000256" key="7">
    <source>
        <dbReference type="PROSITE-ProRule" id="PRU00146"/>
    </source>
</evidence>
<dbReference type="PANTHER" id="PTHR34718">
    <property type="entry name" value="PHD-TYPE DOMAIN-CONTAINING PROTEIN"/>
    <property type="match status" value="1"/>
</dbReference>
<evidence type="ECO:0000256" key="1">
    <source>
        <dbReference type="ARBA" id="ARBA00005234"/>
    </source>
</evidence>
<sequence length="172" mass="20041">MFHGNIKKHVFRQICSIVNCFKDILTVRVLLVQQQINGVDCGLFALALAQYIACTSSNPFFVVFDSYMMRKHLLQSITENHLIDFPKTTKSVKFCKEKVFSLHCICRQLWMPLGKFDKKRFRDIVQCNNCEHWFHGICQGLLENVSENEILEWSCPECLVMYWQAVLDGLPS</sequence>
<evidence type="ECO:0000256" key="3">
    <source>
        <dbReference type="ARBA" id="ARBA00022723"/>
    </source>
</evidence>
<keyword evidence="4 7" id="KW-0863">Zinc-finger</keyword>
<dbReference type="Pfam" id="PF02902">
    <property type="entry name" value="Peptidase_C48"/>
    <property type="match status" value="1"/>
</dbReference>
<protein>
    <submittedName>
        <fullName evidence="10">Uncharacterized protein LOC136087521 isoform X2</fullName>
    </submittedName>
</protein>
<dbReference type="Gene3D" id="3.30.40.10">
    <property type="entry name" value="Zinc/RING finger domain, C3HC4 (zinc finger)"/>
    <property type="match status" value="1"/>
</dbReference>
<dbReference type="Proteomes" id="UP001652625">
    <property type="component" value="Chromosome 11"/>
</dbReference>
<evidence type="ECO:0000256" key="6">
    <source>
        <dbReference type="ARBA" id="ARBA00022833"/>
    </source>
</evidence>
<feature type="domain" description="PHD-type" evidence="8">
    <location>
        <begin position="101"/>
        <end position="161"/>
    </location>
</feature>
<dbReference type="PROSITE" id="PS01359">
    <property type="entry name" value="ZF_PHD_1"/>
    <property type="match status" value="1"/>
</dbReference>
<dbReference type="GeneID" id="136087521"/>
<dbReference type="InterPro" id="IPR019787">
    <property type="entry name" value="Znf_PHD-finger"/>
</dbReference>
<reference evidence="10" key="1">
    <citation type="submission" date="2025-08" db="UniProtKB">
        <authorList>
            <consortium name="RefSeq"/>
        </authorList>
    </citation>
    <scope>IDENTIFICATION</scope>
</reference>
<dbReference type="InterPro" id="IPR001965">
    <property type="entry name" value="Znf_PHD"/>
</dbReference>
<dbReference type="Pfam" id="PF00628">
    <property type="entry name" value="PHD"/>
    <property type="match status" value="1"/>
</dbReference>
<keyword evidence="5" id="KW-0378">Hydrolase</keyword>
<evidence type="ECO:0000313" key="9">
    <source>
        <dbReference type="Proteomes" id="UP001652625"/>
    </source>
</evidence>
<evidence type="ECO:0000259" key="8">
    <source>
        <dbReference type="PROSITE" id="PS50016"/>
    </source>
</evidence>
<dbReference type="SUPFAM" id="SSF54001">
    <property type="entry name" value="Cysteine proteinases"/>
    <property type="match status" value="1"/>
</dbReference>
<keyword evidence="2" id="KW-0645">Protease</keyword>
<dbReference type="InterPro" id="IPR019786">
    <property type="entry name" value="Zinc_finger_PHD-type_CS"/>
</dbReference>
<keyword evidence="9" id="KW-1185">Reference proteome</keyword>
<evidence type="ECO:0000256" key="5">
    <source>
        <dbReference type="ARBA" id="ARBA00022801"/>
    </source>
</evidence>
<name>A0ABM4CX66_HYDVU</name>
<evidence type="ECO:0000256" key="4">
    <source>
        <dbReference type="ARBA" id="ARBA00022771"/>
    </source>
</evidence>
<dbReference type="InterPro" id="IPR011011">
    <property type="entry name" value="Znf_FYVE_PHD"/>
</dbReference>
<comment type="similarity">
    <text evidence="1">Belongs to the peptidase C48 family.</text>
</comment>
<evidence type="ECO:0000313" key="10">
    <source>
        <dbReference type="RefSeq" id="XP_065666535.1"/>
    </source>
</evidence>
<accession>A0ABM4CX66</accession>
<dbReference type="RefSeq" id="XP_065666535.1">
    <property type="nucleotide sequence ID" value="XM_065810463.1"/>
</dbReference>